<dbReference type="RefSeq" id="WP_022515131.1">
    <property type="nucleotide sequence ID" value="NZ_JACOQH010000005.1"/>
</dbReference>
<dbReference type="NCBIfam" id="TIGR04086">
    <property type="entry name" value="TIGR04086_membr"/>
    <property type="match status" value="1"/>
</dbReference>
<dbReference type="InterPro" id="IPR023804">
    <property type="entry name" value="DUF3792_TM"/>
</dbReference>
<reference evidence="2 3" key="1">
    <citation type="submission" date="2020-08" db="EMBL/GenBank/DDBJ databases">
        <title>Genome public.</title>
        <authorList>
            <person name="Liu C."/>
            <person name="Sun Q."/>
        </authorList>
    </citation>
    <scope>NUCLEOTIDE SEQUENCE [LARGE SCALE GENOMIC DNA]</scope>
    <source>
        <strain evidence="2 3">BX0805</strain>
    </source>
</reference>
<evidence type="ECO:0000313" key="2">
    <source>
        <dbReference type="EMBL" id="MBC5754065.1"/>
    </source>
</evidence>
<protein>
    <submittedName>
        <fullName evidence="2">TIGR04086 family membrane protein</fullName>
    </submittedName>
</protein>
<gene>
    <name evidence="2" type="ORF">H8Z76_08490</name>
</gene>
<feature type="transmembrane region" description="Helical" evidence="1">
    <location>
        <begin position="70"/>
        <end position="90"/>
    </location>
</feature>
<dbReference type="Proteomes" id="UP000621540">
    <property type="component" value="Unassembled WGS sequence"/>
</dbReference>
<evidence type="ECO:0000256" key="1">
    <source>
        <dbReference type="SAM" id="Phobius"/>
    </source>
</evidence>
<dbReference type="Pfam" id="PF12670">
    <property type="entry name" value="DUF3792"/>
    <property type="match status" value="1"/>
</dbReference>
<feature type="transmembrane region" description="Helical" evidence="1">
    <location>
        <begin position="41"/>
        <end position="61"/>
    </location>
</feature>
<comment type="caution">
    <text evidence="2">The sequence shown here is derived from an EMBL/GenBank/DDBJ whole genome shotgun (WGS) entry which is preliminary data.</text>
</comment>
<dbReference type="EMBL" id="JACOQH010000005">
    <property type="protein sequence ID" value="MBC5754065.1"/>
    <property type="molecule type" value="Genomic_DNA"/>
</dbReference>
<sequence>MEKSKTIFLVVKVLFAMYIVTGLILLLLTALLYKFDIGENVINLGVIAVYIISGFFGGFILGKVKKTRKFLWGMVIGGLYFLILFAASVLFEKGLGNDAGHFVTTFVLCVASGMAGGMLG</sequence>
<proteinExistence type="predicted"/>
<organism evidence="2 3">
    <name type="scientific">Roseburia yibonii</name>
    <dbReference type="NCBI Taxonomy" id="2763063"/>
    <lineage>
        <taxon>Bacteria</taxon>
        <taxon>Bacillati</taxon>
        <taxon>Bacillota</taxon>
        <taxon>Clostridia</taxon>
        <taxon>Lachnospirales</taxon>
        <taxon>Lachnospiraceae</taxon>
        <taxon>Roseburia</taxon>
    </lineage>
</organism>
<feature type="transmembrane region" description="Helical" evidence="1">
    <location>
        <begin position="7"/>
        <end position="35"/>
    </location>
</feature>
<accession>A0ABR7IAY5</accession>
<keyword evidence="1" id="KW-0812">Transmembrane</keyword>
<keyword evidence="1" id="KW-0472">Membrane</keyword>
<keyword evidence="1" id="KW-1133">Transmembrane helix</keyword>
<feature type="transmembrane region" description="Helical" evidence="1">
    <location>
        <begin position="102"/>
        <end position="119"/>
    </location>
</feature>
<evidence type="ECO:0000313" key="3">
    <source>
        <dbReference type="Proteomes" id="UP000621540"/>
    </source>
</evidence>
<keyword evidence="3" id="KW-1185">Reference proteome</keyword>
<name>A0ABR7IAY5_9FIRM</name>